<evidence type="ECO:0000313" key="2">
    <source>
        <dbReference type="EMBL" id="QDU69308.1"/>
    </source>
</evidence>
<keyword evidence="3" id="KW-1185">Reference proteome</keyword>
<dbReference type="Gene3D" id="1.10.10.10">
    <property type="entry name" value="Winged helix-like DNA-binding domain superfamily/Winged helix DNA-binding domain"/>
    <property type="match status" value="1"/>
</dbReference>
<dbReference type="KEGG" id="pbap:Pla133_44270"/>
<dbReference type="AlphaFoldDB" id="A0A518BQQ4"/>
<evidence type="ECO:0000313" key="3">
    <source>
        <dbReference type="Proteomes" id="UP000316921"/>
    </source>
</evidence>
<proteinExistence type="predicted"/>
<accession>A0A518BQQ4</accession>
<dbReference type="Proteomes" id="UP000316921">
    <property type="component" value="Chromosome"/>
</dbReference>
<dbReference type="Pfam" id="PF07638">
    <property type="entry name" value="Sigma70_ECF"/>
    <property type="match status" value="1"/>
</dbReference>
<dbReference type="InterPro" id="IPR013324">
    <property type="entry name" value="RNA_pol_sigma_r3/r4-like"/>
</dbReference>
<protein>
    <submittedName>
        <fullName evidence="2">ECF sigma factor</fullName>
    </submittedName>
</protein>
<dbReference type="InterPro" id="IPR036388">
    <property type="entry name" value="WH-like_DNA-bd_sf"/>
</dbReference>
<gene>
    <name evidence="2" type="ORF">Pla133_44270</name>
</gene>
<organism evidence="2 3">
    <name type="scientific">Engelhardtia mirabilis</name>
    <dbReference type="NCBI Taxonomy" id="2528011"/>
    <lineage>
        <taxon>Bacteria</taxon>
        <taxon>Pseudomonadati</taxon>
        <taxon>Planctomycetota</taxon>
        <taxon>Planctomycetia</taxon>
        <taxon>Planctomycetia incertae sedis</taxon>
        <taxon>Engelhardtia</taxon>
    </lineage>
</organism>
<dbReference type="InterPro" id="IPR053812">
    <property type="entry name" value="HTH_Sigma70_ECF-like"/>
</dbReference>
<name>A0A518BQQ4_9BACT</name>
<dbReference type="EMBL" id="CP036287">
    <property type="protein sequence ID" value="QDU69308.1"/>
    <property type="molecule type" value="Genomic_DNA"/>
</dbReference>
<dbReference type="SUPFAM" id="SSF88659">
    <property type="entry name" value="Sigma3 and sigma4 domains of RNA polymerase sigma factors"/>
    <property type="match status" value="1"/>
</dbReference>
<reference evidence="2 3" key="1">
    <citation type="submission" date="2019-02" db="EMBL/GenBank/DDBJ databases">
        <title>Deep-cultivation of Planctomycetes and their phenomic and genomic characterization uncovers novel biology.</title>
        <authorList>
            <person name="Wiegand S."/>
            <person name="Jogler M."/>
            <person name="Boedeker C."/>
            <person name="Pinto D."/>
            <person name="Vollmers J."/>
            <person name="Rivas-Marin E."/>
            <person name="Kohn T."/>
            <person name="Peeters S.H."/>
            <person name="Heuer A."/>
            <person name="Rast P."/>
            <person name="Oberbeckmann S."/>
            <person name="Bunk B."/>
            <person name="Jeske O."/>
            <person name="Meyerdierks A."/>
            <person name="Storesund J.E."/>
            <person name="Kallscheuer N."/>
            <person name="Luecker S."/>
            <person name="Lage O.M."/>
            <person name="Pohl T."/>
            <person name="Merkel B.J."/>
            <person name="Hornburger P."/>
            <person name="Mueller R.-W."/>
            <person name="Bruemmer F."/>
            <person name="Labrenz M."/>
            <person name="Spormann A.M."/>
            <person name="Op den Camp H."/>
            <person name="Overmann J."/>
            <person name="Amann R."/>
            <person name="Jetten M.S.M."/>
            <person name="Mascher T."/>
            <person name="Medema M.H."/>
            <person name="Devos D.P."/>
            <person name="Kaster A.-K."/>
            <person name="Ovreas L."/>
            <person name="Rohde M."/>
            <person name="Galperin M.Y."/>
            <person name="Jogler C."/>
        </authorList>
    </citation>
    <scope>NUCLEOTIDE SEQUENCE [LARGE SCALE GENOMIC DNA]</scope>
    <source>
        <strain evidence="2 3">Pla133</strain>
    </source>
</reference>
<dbReference type="RefSeq" id="WP_145069091.1">
    <property type="nucleotide sequence ID" value="NZ_CP036287.1"/>
</dbReference>
<feature type="domain" description="RNA polymerase sigma-70 ECF-like HTH" evidence="1">
    <location>
        <begin position="51"/>
        <end position="202"/>
    </location>
</feature>
<evidence type="ECO:0000259" key="1">
    <source>
        <dbReference type="Pfam" id="PF07638"/>
    </source>
</evidence>
<sequence>MNASDDETLADLLQRHRDAAAAHAAAPESDRGATLIALQKARNAAIEWIYGYFDRELRPVLRQIDSRTSDQTSVQYSVLVNEFFARVLAREDDPLLRLESKRELVRWASVCTANLLRDVLRRRRSTPLEHDSLVEFADGRAEHFRRKHGLDLEPALDELERWDGRAEPWPARATVLRHRYIDGLTYDEIAAQMGTEKKAAMRLKEAAIEALRERFGA</sequence>